<feature type="region of interest" description="Disordered" evidence="12">
    <location>
        <begin position="1"/>
        <end position="22"/>
    </location>
</feature>
<comment type="similarity">
    <text evidence="2">Belongs to the POC5 family.</text>
</comment>
<keyword evidence="5" id="KW-0677">Repeat</keyword>
<feature type="compositionally biased region" description="Polar residues" evidence="12">
    <location>
        <begin position="409"/>
        <end position="432"/>
    </location>
</feature>
<keyword evidence="7" id="KW-0206">Cytoskeleton</keyword>
<organism evidence="13 14">
    <name type="scientific">Galeopterus variegatus</name>
    <name type="common">Malayan flying lemur</name>
    <name type="synonym">Cynocephalus variegatus</name>
    <dbReference type="NCBI Taxonomy" id="482537"/>
    <lineage>
        <taxon>Eukaryota</taxon>
        <taxon>Metazoa</taxon>
        <taxon>Chordata</taxon>
        <taxon>Craniata</taxon>
        <taxon>Vertebrata</taxon>
        <taxon>Euteleostomi</taxon>
        <taxon>Mammalia</taxon>
        <taxon>Eutheria</taxon>
        <taxon>Euarchontoglires</taxon>
        <taxon>Dermoptera</taxon>
        <taxon>Cynocephalidae</taxon>
        <taxon>Galeopterus</taxon>
    </lineage>
</organism>
<feature type="compositionally biased region" description="Polar residues" evidence="12">
    <location>
        <begin position="12"/>
        <end position="22"/>
    </location>
</feature>
<dbReference type="Proteomes" id="UP000694923">
    <property type="component" value="Unplaced"/>
</dbReference>
<dbReference type="GeneID" id="103605200"/>
<evidence type="ECO:0000313" key="14">
    <source>
        <dbReference type="RefSeq" id="XP_008588005.1"/>
    </source>
</evidence>
<gene>
    <name evidence="14" type="primary">POC5</name>
</gene>
<evidence type="ECO:0000256" key="8">
    <source>
        <dbReference type="ARBA" id="ARBA00023306"/>
    </source>
</evidence>
<dbReference type="InterPro" id="IPR033351">
    <property type="entry name" value="POC5"/>
</dbReference>
<evidence type="ECO:0000256" key="9">
    <source>
        <dbReference type="ARBA" id="ARBA00031694"/>
    </source>
</evidence>
<protein>
    <recommendedName>
        <fullName evidence="3">Centrosomal protein POC5</fullName>
    </recommendedName>
    <alternativeName>
        <fullName evidence="9">Protein of centriole 5</fullName>
    </alternativeName>
</protein>
<evidence type="ECO:0000256" key="7">
    <source>
        <dbReference type="ARBA" id="ARBA00023212"/>
    </source>
</evidence>
<reference evidence="14" key="1">
    <citation type="submission" date="2025-08" db="UniProtKB">
        <authorList>
            <consortium name="RefSeq"/>
        </authorList>
    </citation>
    <scope>IDENTIFICATION</scope>
</reference>
<feature type="coiled-coil region" evidence="11">
    <location>
        <begin position="180"/>
        <end position="214"/>
    </location>
</feature>
<sequence length="438" mass="48578">MSSDEEKYSLPVVQNDSHRGSSVSSDLQEIKFIFQTNIISELSKWRLNFIDWHRMEMKKEKERHAAHLKQLCDQINDLKELQKTFEISIGRKDEVISSLSHAIGKQKEKIELMRTFFHWRIGHVKSRQDVYEGKLADQYFHRTLLKKVWKGWHSIVQKQWKDVVERACQARAEEVCVQISNDYETKVAMLSGALENAKAEIQRMQHEKEHFEDSMKKAFMRGVCALNLEAMTMFQNRNDTGMDFTNNRKEEYGSGIQGKEHSAHLDPSVPLMPSAVTSPLLPSSPAVAVGAASATAVPSAASMTSAGATSTCVHVPVSVLGAGSAATTAPEEMYVPRVVTSAQQKAGRTITARITGRCDFASKNRISSSLAIMGVSPPMSSVVVEKHHPITVQTIPQAAAAKYPRTIHPESTSASRSLGTRSAHPQSLSSVHSIKVVD</sequence>
<evidence type="ECO:0000256" key="1">
    <source>
        <dbReference type="ARBA" id="ARBA00004114"/>
    </source>
</evidence>
<proteinExistence type="inferred from homology"/>
<dbReference type="RefSeq" id="XP_008588005.1">
    <property type="nucleotide sequence ID" value="XM_008589783.1"/>
</dbReference>
<keyword evidence="4" id="KW-0963">Cytoplasm</keyword>
<keyword evidence="8" id="KW-0131">Cell cycle</keyword>
<evidence type="ECO:0000256" key="6">
    <source>
        <dbReference type="ARBA" id="ARBA00023054"/>
    </source>
</evidence>
<evidence type="ECO:0000256" key="11">
    <source>
        <dbReference type="SAM" id="Coils"/>
    </source>
</evidence>
<feature type="region of interest" description="Disordered" evidence="12">
    <location>
        <begin position="401"/>
        <end position="438"/>
    </location>
</feature>
<evidence type="ECO:0000256" key="12">
    <source>
        <dbReference type="SAM" id="MobiDB-lite"/>
    </source>
</evidence>
<name>A0ABM0S564_GALVR</name>
<evidence type="ECO:0000256" key="3">
    <source>
        <dbReference type="ARBA" id="ARBA00014910"/>
    </source>
</evidence>
<dbReference type="PANTHER" id="PTHR28618:SF1">
    <property type="entry name" value="CENTROSOMAL PROTEIN POC5"/>
    <property type="match status" value="1"/>
</dbReference>
<evidence type="ECO:0000256" key="5">
    <source>
        <dbReference type="ARBA" id="ARBA00022737"/>
    </source>
</evidence>
<evidence type="ECO:0000256" key="4">
    <source>
        <dbReference type="ARBA" id="ARBA00022490"/>
    </source>
</evidence>
<comment type="subcellular location">
    <subcellularLocation>
        <location evidence="1">Cytoplasm</location>
        <location evidence="1">Cytoskeleton</location>
        <location evidence="1">Microtubule organizing center</location>
        <location evidence="1">Centrosome</location>
        <location evidence="1">Centriole</location>
    </subcellularLocation>
</comment>
<keyword evidence="6 11" id="KW-0175">Coiled coil</keyword>
<accession>A0ABM0S564</accession>
<comment type="function">
    <text evidence="10">Essential for the assembly of the distal half of centrioles, required for centriole elongation. Acts as a negative regulator of centriole elongation.</text>
</comment>
<evidence type="ECO:0000256" key="2">
    <source>
        <dbReference type="ARBA" id="ARBA00010411"/>
    </source>
</evidence>
<dbReference type="PANTHER" id="PTHR28618">
    <property type="entry name" value="CENTROSOMAL PROTEIN POC5"/>
    <property type="match status" value="1"/>
</dbReference>
<evidence type="ECO:0000313" key="13">
    <source>
        <dbReference type="Proteomes" id="UP000694923"/>
    </source>
</evidence>
<evidence type="ECO:0000256" key="10">
    <source>
        <dbReference type="ARBA" id="ARBA00049959"/>
    </source>
</evidence>
<keyword evidence="13" id="KW-1185">Reference proteome</keyword>